<reference evidence="2" key="1">
    <citation type="submission" date="2014-11" db="EMBL/GenBank/DDBJ databases">
        <authorList>
            <person name="Otto D Thomas"/>
            <person name="Naeem Raeece"/>
        </authorList>
    </citation>
    <scope>NUCLEOTIDE SEQUENCE</scope>
</reference>
<name>A0A0G4HC13_9ALVE</name>
<feature type="compositionally biased region" description="Basic and acidic residues" evidence="1">
    <location>
        <begin position="81"/>
        <end position="100"/>
    </location>
</feature>
<dbReference type="VEuPathDB" id="CryptoDB:Cvel_26081"/>
<evidence type="ECO:0000256" key="1">
    <source>
        <dbReference type="SAM" id="MobiDB-lite"/>
    </source>
</evidence>
<feature type="region of interest" description="Disordered" evidence="1">
    <location>
        <begin position="41"/>
        <end position="186"/>
    </location>
</feature>
<proteinExistence type="predicted"/>
<feature type="compositionally biased region" description="Low complexity" evidence="1">
    <location>
        <begin position="110"/>
        <end position="154"/>
    </location>
</feature>
<organism evidence="2">
    <name type="scientific">Chromera velia CCMP2878</name>
    <dbReference type="NCBI Taxonomy" id="1169474"/>
    <lineage>
        <taxon>Eukaryota</taxon>
        <taxon>Sar</taxon>
        <taxon>Alveolata</taxon>
        <taxon>Colpodellida</taxon>
        <taxon>Chromeraceae</taxon>
        <taxon>Chromera</taxon>
    </lineage>
</organism>
<feature type="compositionally biased region" description="Basic and acidic residues" evidence="1">
    <location>
        <begin position="161"/>
        <end position="179"/>
    </location>
</feature>
<protein>
    <submittedName>
        <fullName evidence="2">Uncharacterized protein</fullName>
    </submittedName>
</protein>
<dbReference type="EMBL" id="CDMZ01002253">
    <property type="protein sequence ID" value="CEM41528.1"/>
    <property type="molecule type" value="Genomic_DNA"/>
</dbReference>
<sequence>MVGEERPGRRGRTSVVCPSFSHLHVLESRFGSVCSRDRLEGDRLQDRSPFGGCSGCRTGGADHEKKISIRSRQPAGHATTLRRDGGGQHAGEKQADENSVHHPHVPPASPSRSVVPSGASSASPGSSAPPRTPFAAATPWTSTSTAPWTGTTTGQSWTAPADREGRNNEPSRTKADGKSRFVFGRTPFSRLRKGYCN</sequence>
<accession>A0A0G4HC13</accession>
<dbReference type="AlphaFoldDB" id="A0A0G4HC13"/>
<gene>
    <name evidence="2" type="ORF">Cvel_26081</name>
</gene>
<evidence type="ECO:0000313" key="2">
    <source>
        <dbReference type="EMBL" id="CEM41528.1"/>
    </source>
</evidence>